<evidence type="ECO:0008006" key="3">
    <source>
        <dbReference type="Google" id="ProtNLM"/>
    </source>
</evidence>
<dbReference type="GO" id="GO:0005886">
    <property type="term" value="C:plasma membrane"/>
    <property type="evidence" value="ECO:0007669"/>
    <property type="project" value="UniProtKB-SubCell"/>
</dbReference>
<dbReference type="InterPro" id="IPR004513">
    <property type="entry name" value="FtsX"/>
</dbReference>
<dbReference type="PANTHER" id="PTHR47755">
    <property type="entry name" value="CELL DIVISION PROTEIN FTSX"/>
    <property type="match status" value="1"/>
</dbReference>
<dbReference type="AlphaFoldDB" id="A0A1U9KN12"/>
<dbReference type="Proteomes" id="UP000188604">
    <property type="component" value="Chromosome"/>
</dbReference>
<proteinExistence type="predicted"/>
<dbReference type="OrthoDB" id="7283531at2"/>
<dbReference type="GO" id="GO:0032153">
    <property type="term" value="C:cell division site"/>
    <property type="evidence" value="ECO:0007669"/>
    <property type="project" value="TreeGrafter"/>
</dbReference>
<dbReference type="KEGG" id="nch:A0U93_03705"/>
<dbReference type="EMBL" id="CP014691">
    <property type="protein sequence ID" value="AQS87191.1"/>
    <property type="molecule type" value="Genomic_DNA"/>
</dbReference>
<protein>
    <recommendedName>
        <fullName evidence="3">Cell division protein FtsX</fullName>
    </recommendedName>
</protein>
<accession>A0A1U9KN12</accession>
<reference evidence="1 2" key="1">
    <citation type="submission" date="2016-03" db="EMBL/GenBank/DDBJ databases">
        <title>Acetic acid bacteria sequencing.</title>
        <authorList>
            <person name="Brandt J."/>
            <person name="Jakob F."/>
            <person name="Vogel R.F."/>
        </authorList>
    </citation>
    <scope>NUCLEOTIDE SEQUENCE [LARGE SCALE GENOMIC DNA]</scope>
    <source>
        <strain evidence="1 2">NBRC 101099</strain>
    </source>
</reference>
<dbReference type="PROSITE" id="PS51318">
    <property type="entry name" value="TAT"/>
    <property type="match status" value="1"/>
</dbReference>
<keyword evidence="2" id="KW-1185">Reference proteome</keyword>
<dbReference type="STRING" id="320497.A0U93_03705"/>
<gene>
    <name evidence="1" type="ORF">A0U93_03705</name>
</gene>
<dbReference type="PANTHER" id="PTHR47755:SF1">
    <property type="entry name" value="CELL DIVISION PROTEIN FTSX"/>
    <property type="match status" value="1"/>
</dbReference>
<dbReference type="GO" id="GO:0051301">
    <property type="term" value="P:cell division"/>
    <property type="evidence" value="ECO:0007669"/>
    <property type="project" value="InterPro"/>
</dbReference>
<organism evidence="1 2">
    <name type="scientific">Neoasaia chiangmaiensis</name>
    <dbReference type="NCBI Taxonomy" id="320497"/>
    <lineage>
        <taxon>Bacteria</taxon>
        <taxon>Pseudomonadati</taxon>
        <taxon>Pseudomonadota</taxon>
        <taxon>Alphaproteobacteria</taxon>
        <taxon>Acetobacterales</taxon>
        <taxon>Acetobacteraceae</taxon>
        <taxon>Neoasaia</taxon>
    </lineage>
</organism>
<sequence length="306" mass="32378">MSDRRHAAKGGIGLNLGAGRRTVMAVIAAMSAIAALALGGWTAARALSAQWRQAALHTVTIEIPTDDTTASSTIDALVTRLKDIPGVADARHVPVADVRSLLAPWLGTDMGTALALPAVVTLTRRPTLSPEALQQVVRSAIPEAVMEENLAWGERLDRLGASLQACALITALLATIAAACVVGLSVRTILATRRQPVTILHSLGAGDGLIAGRIARHVGGTALIGGIVGIVIAWPMLGLLAHLTLPFQDATATPQKWSAVLLDWRQIDWRLPRLLAWSLGILPCVTALIGWGIAQINVRLWLRRFP</sequence>
<dbReference type="RefSeq" id="WP_077806163.1">
    <property type="nucleotide sequence ID" value="NZ_BJXS01000008.1"/>
</dbReference>
<name>A0A1U9KN12_9PROT</name>
<evidence type="ECO:0000313" key="1">
    <source>
        <dbReference type="EMBL" id="AQS87191.1"/>
    </source>
</evidence>
<dbReference type="InterPro" id="IPR006311">
    <property type="entry name" value="TAT_signal"/>
</dbReference>
<evidence type="ECO:0000313" key="2">
    <source>
        <dbReference type="Proteomes" id="UP000188604"/>
    </source>
</evidence>